<evidence type="ECO:0000256" key="4">
    <source>
        <dbReference type="ARBA" id="ARBA00023319"/>
    </source>
</evidence>
<dbReference type="PANTHER" id="PTHR10075:SF100">
    <property type="entry name" value="FASCICLIN-2"/>
    <property type="match status" value="1"/>
</dbReference>
<comment type="subcellular location">
    <subcellularLocation>
        <location evidence="1">Cytoplasm</location>
    </subcellularLocation>
</comment>
<dbReference type="InterPro" id="IPR013098">
    <property type="entry name" value="Ig_I-set"/>
</dbReference>
<dbReference type="PROSITE" id="PS50835">
    <property type="entry name" value="IG_LIKE"/>
    <property type="match status" value="2"/>
</dbReference>
<evidence type="ECO:0000256" key="5">
    <source>
        <dbReference type="SAM" id="MobiDB-lite"/>
    </source>
</evidence>
<dbReference type="SMART" id="SM00409">
    <property type="entry name" value="IG"/>
    <property type="match status" value="2"/>
</dbReference>
<feature type="region of interest" description="Disordered" evidence="5">
    <location>
        <begin position="1249"/>
        <end position="1325"/>
    </location>
</feature>
<dbReference type="Gene3D" id="2.60.40.10">
    <property type="entry name" value="Immunoglobulins"/>
    <property type="match status" value="2"/>
</dbReference>
<feature type="region of interest" description="Disordered" evidence="5">
    <location>
        <begin position="450"/>
        <end position="475"/>
    </location>
</feature>
<feature type="compositionally biased region" description="Basic and acidic residues" evidence="5">
    <location>
        <begin position="24"/>
        <end position="36"/>
    </location>
</feature>
<dbReference type="Proteomes" id="UP000230750">
    <property type="component" value="Unassembled WGS sequence"/>
</dbReference>
<feature type="compositionally biased region" description="Acidic residues" evidence="5">
    <location>
        <begin position="1281"/>
        <end position="1293"/>
    </location>
</feature>
<dbReference type="FunFam" id="2.60.40.10:FF:000425">
    <property type="entry name" value="Myosin light chain kinase"/>
    <property type="match status" value="1"/>
</dbReference>
<dbReference type="GO" id="GO:0005737">
    <property type="term" value="C:cytoplasm"/>
    <property type="evidence" value="ECO:0007669"/>
    <property type="project" value="UniProtKB-SubCell"/>
</dbReference>
<dbReference type="GO" id="GO:0007411">
    <property type="term" value="P:axon guidance"/>
    <property type="evidence" value="ECO:0007669"/>
    <property type="project" value="TreeGrafter"/>
</dbReference>
<feature type="compositionally biased region" description="Basic and acidic residues" evidence="5">
    <location>
        <begin position="1294"/>
        <end position="1325"/>
    </location>
</feature>
<feature type="region of interest" description="Disordered" evidence="5">
    <location>
        <begin position="1"/>
        <end position="45"/>
    </location>
</feature>
<organism evidence="7 8">
    <name type="scientific">Stichopus japonicus</name>
    <name type="common">Sea cucumber</name>
    <dbReference type="NCBI Taxonomy" id="307972"/>
    <lineage>
        <taxon>Eukaryota</taxon>
        <taxon>Metazoa</taxon>
        <taxon>Echinodermata</taxon>
        <taxon>Eleutherozoa</taxon>
        <taxon>Echinozoa</taxon>
        <taxon>Holothuroidea</taxon>
        <taxon>Aspidochirotacea</taxon>
        <taxon>Aspidochirotida</taxon>
        <taxon>Stichopodidae</taxon>
        <taxon>Apostichopus</taxon>
    </lineage>
</organism>
<accession>A0A2G8LLA8</accession>
<sequence length="1786" mass="200767">MMKEPEQKPSTTLEPTESPEEVEEPLKPQPSEESKDIPITTISTTEKEVVQLMEMPDDLPKEDVEEQAVSSVETIPVSFPVEKVLQHTDDEKFTLLPEKPSDVSTPSDIPAPVGAASVEIPLESAPVQTEEIAPTKETVEVQIQPSLPVDSHEEVIDITVGHDTTKHEVSQVVIDRKAPDSKEVSTLLLDREGQPLAFPEIVIEVQHPTEEEVTVQQLPVVEESIEVIPSTSDESPKEISTIEFGTILVDELPSFVVDAEAPQDDHEHISELLIAPEEAPLDQPLKLEVLELSPTEAQELPVEPLSAPTTKEQITDESPGDIPTSITIVATELPQDVFSAPELEETFPDKQPEITDGITPSDAHELPVDTLQAPSTEEISPDVKPDDVTVTVASEAQQLPQDVLQTTEEEHVEPQDSAVVNSYIVIPHVATKLPHVDLLVTSREDQTLLDEPEEISVSERKEASELPQDSLTVPEQRETLVEENHSMTTDLQQEESVELPMEHLESVSKEEQMTQEQPGDLPLRDSAAAMQLSQDLLEIAQQDETFPEHYPGVITIKDKPLIAAEDKAPEMFEVPATEEQVAETKPEDIPQTSSVDADVILDDALRASVTDEISTIDQPEDILDIGSHEATKLPQEQMTAPEKKQIYPEERPSITPSEQLQAEATVLPVEVLSTTSKEEQQLDEKPDDFDGVFQEEASPLEQNILLTPEKQETYPEEKVHIKSVVILPFEVEKIPGESLFAPEKEEQRIRDQPDVLPVTEEKEARELPQDTLIAPETQEISPESKPEITSTGVIPEEAVELPLDELRAPSKEEHVIEDMPQVTTSEIIPGEATEIQEEALNAPYKQEQLIDDRPEQLPETESTKAIKLPQDSLRAPGQEHKIPQDQPEVITTEVSPWSADELPEDVVDIVTIMQNDLKEMPMAPVEVTDLSIPVQHEVVETTEVHVAPDAEIPHEITTYELGEILQEEIPDEQEPQDEKPLSDIPTVREVVVSPEQLSPVETSFEMLPDYTPAISEVTYVPLKQEDEDTHERSTITLAQERPDEELPEISFKLHKPKPEEFETVVEVKLKPQEESAAIGIDIPEDVVPIHRTISPQRDYPEEKTVTETVNITRDIVEDKEIPARGRSEVIIAPDEDDQPQRPRDTTEVVFDVETPSKTPVTITETVTIVDTEEFPDEEQPEEERSITEVAIFHEKPTNTTEIEFDVKKPRRKPETITETITVVETVEKEMPQEDQPEEDRSITEVAIQHERPSGTTEIEFDVKEPKQQPQTVSETTTVIETVEEEFLQEEQPDEERSITEVAIQHERPRDTTEVEFDVHEPKRRPETITETVTVVETVEEEYPQQELPDEEERSITEVAIQHDRPRDTTEVVLDVEQPDKKPETLTETITVVETVEEEFEQVPQDDERPSARTEFVIAPDKPQRDTVGVEFFTRRPTDDKKRVTMTIDTERPEEDLPEISFQVRKPGPEESEVTIGRKPEEPQKVSAIEFAPRFTKELVDQTVPLGGTTELTVEVTAAPKPDVQWYRNGVEIFPSDTKMIELEPIDDETFRSTLFIKDITEDDDTEFSVIITNPKGSVTSYAEITVEAPDEPLPVIITETTVEEIETVETTTTISEIDGPYLDIQTTEEIPYDIEETAQRIVEQVVHDVTTELRQGPIFIREVVPVVETTLTEEVRLECQVTGIPQPTIKWYHNEEPIHSDRYIVINYNDGISHLMITEVTEEDVGYFICEAINPLGRVTTVCNIIISGTIYQPILDILTLTDMQNTVLDVCQQEGVKILPHSITV</sequence>
<dbReference type="PANTHER" id="PTHR10075">
    <property type="entry name" value="BASIGIN RELATED"/>
    <property type="match status" value="1"/>
</dbReference>
<dbReference type="InterPro" id="IPR003598">
    <property type="entry name" value="Ig_sub2"/>
</dbReference>
<feature type="region of interest" description="Disordered" evidence="5">
    <location>
        <begin position="1025"/>
        <end position="1048"/>
    </location>
</feature>
<dbReference type="GO" id="GO:0007156">
    <property type="term" value="P:homophilic cell adhesion via plasma membrane adhesion molecules"/>
    <property type="evidence" value="ECO:0007669"/>
    <property type="project" value="TreeGrafter"/>
</dbReference>
<dbReference type="InterPro" id="IPR013783">
    <property type="entry name" value="Ig-like_fold"/>
</dbReference>
<feature type="domain" description="Ig-like" evidence="6">
    <location>
        <begin position="1657"/>
        <end position="1748"/>
    </location>
</feature>
<comment type="caution">
    <text evidence="7">The sequence shown here is derived from an EMBL/GenBank/DDBJ whole genome shotgun (WGS) entry which is preliminary data.</text>
</comment>
<dbReference type="SUPFAM" id="SSF48726">
    <property type="entry name" value="Immunoglobulin"/>
    <property type="match status" value="2"/>
</dbReference>
<dbReference type="InterPro" id="IPR003599">
    <property type="entry name" value="Ig_sub"/>
</dbReference>
<keyword evidence="8" id="KW-1185">Reference proteome</keyword>
<dbReference type="STRING" id="307972.A0A2G8LLA8"/>
<proteinExistence type="predicted"/>
<feature type="region of interest" description="Disordered" evidence="5">
    <location>
        <begin position="742"/>
        <end position="795"/>
    </location>
</feature>
<dbReference type="InterPro" id="IPR036179">
    <property type="entry name" value="Ig-like_dom_sf"/>
</dbReference>
<feature type="region of interest" description="Disordered" evidence="5">
    <location>
        <begin position="853"/>
        <end position="889"/>
    </location>
</feature>
<feature type="region of interest" description="Disordered" evidence="5">
    <location>
        <begin position="576"/>
        <end position="596"/>
    </location>
</feature>
<feature type="region of interest" description="Disordered" evidence="5">
    <location>
        <begin position="1399"/>
        <end position="1428"/>
    </location>
</feature>
<dbReference type="Pfam" id="PF07679">
    <property type="entry name" value="I-set"/>
    <property type="match status" value="2"/>
</dbReference>
<dbReference type="SMART" id="SM00408">
    <property type="entry name" value="IGc2"/>
    <property type="match status" value="2"/>
</dbReference>
<feature type="region of interest" description="Disordered" evidence="5">
    <location>
        <begin position="297"/>
        <end position="322"/>
    </location>
</feature>
<keyword evidence="4" id="KW-0393">Immunoglobulin domain</keyword>
<dbReference type="GO" id="GO:0070593">
    <property type="term" value="P:dendrite self-avoidance"/>
    <property type="evidence" value="ECO:0007669"/>
    <property type="project" value="TreeGrafter"/>
</dbReference>
<keyword evidence="3" id="KW-1015">Disulfide bond</keyword>
<evidence type="ECO:0000313" key="7">
    <source>
        <dbReference type="EMBL" id="PIK60950.1"/>
    </source>
</evidence>
<dbReference type="FunFam" id="2.60.40.10:FF:000032">
    <property type="entry name" value="palladin isoform X1"/>
    <property type="match status" value="1"/>
</dbReference>
<feature type="domain" description="Ig-like" evidence="6">
    <location>
        <begin position="1492"/>
        <end position="1585"/>
    </location>
</feature>
<gene>
    <name evidence="7" type="ORF">BSL78_02125</name>
</gene>
<protein>
    <recommendedName>
        <fullName evidence="6">Ig-like domain-containing protein</fullName>
    </recommendedName>
</protein>
<name>A0A2G8LLA8_STIJA</name>
<feature type="region of interest" description="Disordered" evidence="5">
    <location>
        <begin position="1124"/>
        <end position="1145"/>
    </location>
</feature>
<evidence type="ECO:0000256" key="3">
    <source>
        <dbReference type="ARBA" id="ARBA00023157"/>
    </source>
</evidence>
<dbReference type="EMBL" id="MRZV01000044">
    <property type="protein sequence ID" value="PIK60950.1"/>
    <property type="molecule type" value="Genomic_DNA"/>
</dbReference>
<evidence type="ECO:0000259" key="6">
    <source>
        <dbReference type="PROSITE" id="PS50835"/>
    </source>
</evidence>
<feature type="compositionally biased region" description="Basic and acidic residues" evidence="5">
    <location>
        <begin position="742"/>
        <end position="768"/>
    </location>
</feature>
<feature type="compositionally biased region" description="Low complexity" evidence="5">
    <location>
        <begin position="1271"/>
        <end position="1280"/>
    </location>
</feature>
<reference evidence="7 8" key="1">
    <citation type="journal article" date="2017" name="PLoS Biol.">
        <title>The sea cucumber genome provides insights into morphological evolution and visceral regeneration.</title>
        <authorList>
            <person name="Zhang X."/>
            <person name="Sun L."/>
            <person name="Yuan J."/>
            <person name="Sun Y."/>
            <person name="Gao Y."/>
            <person name="Zhang L."/>
            <person name="Li S."/>
            <person name="Dai H."/>
            <person name="Hamel J.F."/>
            <person name="Liu C."/>
            <person name="Yu Y."/>
            <person name="Liu S."/>
            <person name="Lin W."/>
            <person name="Guo K."/>
            <person name="Jin S."/>
            <person name="Xu P."/>
            <person name="Storey K.B."/>
            <person name="Huan P."/>
            <person name="Zhang T."/>
            <person name="Zhou Y."/>
            <person name="Zhang J."/>
            <person name="Lin C."/>
            <person name="Li X."/>
            <person name="Xing L."/>
            <person name="Huo D."/>
            <person name="Sun M."/>
            <person name="Wang L."/>
            <person name="Mercier A."/>
            <person name="Li F."/>
            <person name="Yang H."/>
            <person name="Xiang J."/>
        </authorList>
    </citation>
    <scope>NUCLEOTIDE SEQUENCE [LARGE SCALE GENOMIC DNA]</scope>
    <source>
        <strain evidence="7">Shaxun</strain>
        <tissue evidence="7">Muscle</tissue>
    </source>
</reference>
<dbReference type="GO" id="GO:0098632">
    <property type="term" value="F:cell-cell adhesion mediator activity"/>
    <property type="evidence" value="ECO:0007669"/>
    <property type="project" value="TreeGrafter"/>
</dbReference>
<feature type="compositionally biased region" description="Basic and acidic residues" evidence="5">
    <location>
        <begin position="853"/>
        <end position="864"/>
    </location>
</feature>
<dbReference type="OrthoDB" id="10253954at2759"/>
<dbReference type="CDD" id="cd00096">
    <property type="entry name" value="Ig"/>
    <property type="match status" value="1"/>
</dbReference>
<dbReference type="GO" id="GO:0005886">
    <property type="term" value="C:plasma membrane"/>
    <property type="evidence" value="ECO:0007669"/>
    <property type="project" value="TreeGrafter"/>
</dbReference>
<dbReference type="GO" id="GO:0030424">
    <property type="term" value="C:axon"/>
    <property type="evidence" value="ECO:0007669"/>
    <property type="project" value="TreeGrafter"/>
</dbReference>
<dbReference type="InterPro" id="IPR007110">
    <property type="entry name" value="Ig-like_dom"/>
</dbReference>
<evidence type="ECO:0000256" key="1">
    <source>
        <dbReference type="ARBA" id="ARBA00004496"/>
    </source>
</evidence>
<keyword evidence="2" id="KW-0963">Cytoplasm</keyword>
<evidence type="ECO:0000313" key="8">
    <source>
        <dbReference type="Proteomes" id="UP000230750"/>
    </source>
</evidence>
<evidence type="ECO:0000256" key="2">
    <source>
        <dbReference type="ARBA" id="ARBA00022490"/>
    </source>
</evidence>